<feature type="chain" id="PRO_5001690895" evidence="1">
    <location>
        <begin position="29"/>
        <end position="145"/>
    </location>
</feature>
<evidence type="ECO:0000313" key="3">
    <source>
        <dbReference type="Proteomes" id="UP000027778"/>
    </source>
</evidence>
<feature type="signal peptide" evidence="1">
    <location>
        <begin position="1"/>
        <end position="28"/>
    </location>
</feature>
<dbReference type="OrthoDB" id="2654780at2"/>
<protein>
    <submittedName>
        <fullName evidence="2">Uncharacterized protein</fullName>
    </submittedName>
</protein>
<evidence type="ECO:0000313" key="2">
    <source>
        <dbReference type="EMBL" id="KEK23072.1"/>
    </source>
</evidence>
<name>A0A073K9F2_9BACI</name>
<evidence type="ECO:0000256" key="1">
    <source>
        <dbReference type="SAM" id="SignalP"/>
    </source>
</evidence>
<dbReference type="AlphaFoldDB" id="A0A073K9F2"/>
<dbReference type="EMBL" id="JOTM01000021">
    <property type="protein sequence ID" value="KEK23072.1"/>
    <property type="molecule type" value="Genomic_DNA"/>
</dbReference>
<proteinExistence type="predicted"/>
<dbReference type="Proteomes" id="UP000027778">
    <property type="component" value="Unassembled WGS sequence"/>
</dbReference>
<reference evidence="2 3" key="1">
    <citation type="submission" date="2014-06" db="EMBL/GenBank/DDBJ databases">
        <title>Draft genome sequence of Bacillus gaemokensis JCM 15801 (MCCC 1A00707).</title>
        <authorList>
            <person name="Lai Q."/>
            <person name="Liu Y."/>
            <person name="Shao Z."/>
        </authorList>
    </citation>
    <scope>NUCLEOTIDE SEQUENCE [LARGE SCALE GENOMIC DNA]</scope>
    <source>
        <strain evidence="2 3">JCM 15801</strain>
    </source>
</reference>
<organism evidence="2 3">
    <name type="scientific">Bacillus gaemokensis</name>
    <dbReference type="NCBI Taxonomy" id="574375"/>
    <lineage>
        <taxon>Bacteria</taxon>
        <taxon>Bacillati</taxon>
        <taxon>Bacillota</taxon>
        <taxon>Bacilli</taxon>
        <taxon>Bacillales</taxon>
        <taxon>Bacillaceae</taxon>
        <taxon>Bacillus</taxon>
        <taxon>Bacillus cereus group</taxon>
    </lineage>
</organism>
<sequence length="145" mass="16323">MKNKLKSLGLAIGILVALFSFQTSSASAEEYPFTKFQTEDGRYEKTIITTSTLNDVEVIADTTYRINKNSGIKTEYWDISPLRVRLCSVSTGSCTSSKAFFDGEGSYNNADFINMKPGKYYVDITDTLSNYRFEGIVAVNLYNYY</sequence>
<gene>
    <name evidence="2" type="ORF">BAGA_14685</name>
</gene>
<keyword evidence="3" id="KW-1185">Reference proteome</keyword>
<dbReference type="RefSeq" id="WP_033676355.1">
    <property type="nucleotide sequence ID" value="NZ_JOTM01000021.1"/>
</dbReference>
<accession>A0A073K9F2</accession>
<dbReference type="eggNOG" id="ENOG5030DJN">
    <property type="taxonomic scope" value="Bacteria"/>
</dbReference>
<keyword evidence="1" id="KW-0732">Signal</keyword>
<comment type="caution">
    <text evidence="2">The sequence shown here is derived from an EMBL/GenBank/DDBJ whole genome shotgun (WGS) entry which is preliminary data.</text>
</comment>